<dbReference type="EMBL" id="CM037021">
    <property type="protein sequence ID" value="KAH7669587.1"/>
    <property type="molecule type" value="Genomic_DNA"/>
</dbReference>
<evidence type="ECO:0000313" key="1">
    <source>
        <dbReference type="EMBL" id="KAH7669587.1"/>
    </source>
</evidence>
<dbReference type="Proteomes" id="UP000827976">
    <property type="component" value="Chromosome 11"/>
</dbReference>
<evidence type="ECO:0000313" key="2">
    <source>
        <dbReference type="Proteomes" id="UP000827976"/>
    </source>
</evidence>
<keyword evidence="1" id="KW-0012">Acyltransferase</keyword>
<name>A0ACB7V816_DIOAL</name>
<gene>
    <name evidence="1" type="ORF">IHE45_11G088500</name>
</gene>
<sequence>MATTSSPTPPSLLSVKTLEHFRVSPPKGSVPDTSIPLTFFDIFWLLNSTVERLFFFKFPFSTSHFISDHLPIFKSSLSLTLQHFFPLAGHLRTSSSSLDHYEINYSDGDSVSLILTETQANFHELSGDQPRSFTNLRPLIPSLTISNIGTTSPTSTPLMAIQVNIFPNQGICLAISINHVAGDGTSTMNFIHSWASTCFSTSTSTSTISATPPLFIRSMVVDPNNLHALNLKLIRSFTDSPKEYSSNPQSPDDVFFSTFTLKGVYIEKLKSMIMARYEKDGKAVVPFHCTRFVVACAYIWTCLIRSRSWPEERKAHLGFSVDARPRLTPTIPAGYFGNCLSFCLAEVKVSDVVGDDNIDGVLKAIESLGKAIEYWVREVGVPRNVEELPRMFIELVDKRPLSIAGSPRFRVYDVDFGWGKPVKVEVTTIKETGAMSIAESGKEKDGLEFGLAFPKHEIDAFQACFSSGLKFLIP</sequence>
<organism evidence="1 2">
    <name type="scientific">Dioscorea alata</name>
    <name type="common">Purple yam</name>
    <dbReference type="NCBI Taxonomy" id="55571"/>
    <lineage>
        <taxon>Eukaryota</taxon>
        <taxon>Viridiplantae</taxon>
        <taxon>Streptophyta</taxon>
        <taxon>Embryophyta</taxon>
        <taxon>Tracheophyta</taxon>
        <taxon>Spermatophyta</taxon>
        <taxon>Magnoliopsida</taxon>
        <taxon>Liliopsida</taxon>
        <taxon>Dioscoreales</taxon>
        <taxon>Dioscoreaceae</taxon>
        <taxon>Dioscorea</taxon>
    </lineage>
</organism>
<keyword evidence="1" id="KW-0808">Transferase</keyword>
<protein>
    <submittedName>
        <fullName evidence="1">Transferase protein</fullName>
        <ecNumber evidence="1">2.3.1.171</ecNumber>
    </submittedName>
</protein>
<accession>A0ACB7V816</accession>
<reference evidence="2" key="1">
    <citation type="journal article" date="2022" name="Nat. Commun.">
        <title>Chromosome evolution and the genetic basis of agronomically important traits in greater yam.</title>
        <authorList>
            <person name="Bredeson J.V."/>
            <person name="Lyons J.B."/>
            <person name="Oniyinde I.O."/>
            <person name="Okereke N.R."/>
            <person name="Kolade O."/>
            <person name="Nnabue I."/>
            <person name="Nwadili C.O."/>
            <person name="Hribova E."/>
            <person name="Parker M."/>
            <person name="Nwogha J."/>
            <person name="Shu S."/>
            <person name="Carlson J."/>
            <person name="Kariba R."/>
            <person name="Muthemba S."/>
            <person name="Knop K."/>
            <person name="Barton G.J."/>
            <person name="Sherwood A.V."/>
            <person name="Lopez-Montes A."/>
            <person name="Asiedu R."/>
            <person name="Jamnadass R."/>
            <person name="Muchugi A."/>
            <person name="Goodstein D."/>
            <person name="Egesi C.N."/>
            <person name="Featherston J."/>
            <person name="Asfaw A."/>
            <person name="Simpson G.G."/>
            <person name="Dolezel J."/>
            <person name="Hendre P.S."/>
            <person name="Van Deynze A."/>
            <person name="Kumar P.L."/>
            <person name="Obidiegwu J.E."/>
            <person name="Bhattacharjee R."/>
            <person name="Rokhsar D.S."/>
        </authorList>
    </citation>
    <scope>NUCLEOTIDE SEQUENCE [LARGE SCALE GENOMIC DNA]</scope>
    <source>
        <strain evidence="2">cv. TDa95/00328</strain>
    </source>
</reference>
<keyword evidence="2" id="KW-1185">Reference proteome</keyword>
<dbReference type="EC" id="2.3.1.171" evidence="1"/>
<comment type="caution">
    <text evidence="1">The sequence shown here is derived from an EMBL/GenBank/DDBJ whole genome shotgun (WGS) entry which is preliminary data.</text>
</comment>
<proteinExistence type="predicted"/>